<keyword evidence="1" id="KW-1133">Transmembrane helix</keyword>
<dbReference type="InterPro" id="IPR012444">
    <property type="entry name" value="DUF1647"/>
</dbReference>
<comment type="caution">
    <text evidence="2">The sequence shown here is derived from an EMBL/GenBank/DDBJ whole genome shotgun (WGS) entry which is preliminary data.</text>
</comment>
<gene>
    <name evidence="2" type="ORF">V1264_007694</name>
</gene>
<name>A0AAN9AVH3_9CAEN</name>
<sequence>MTKGSFVDRMKTKNFYIIIVFVVITSGTIWLLSYPSPTFQNIVTKTHKGFKNLPSNIQSIQSSHELTVNPLYLSRLGLGTDEMEPKEMNAAIARELGLPVVATSVEREKWKDLVTFMESVAKHMNGSRLVMFDLSTSEDTHTLLQKYCNTTWHCEVRKFEFEKYPSHVADLSLKSYRPICIQEILNEFGEVVWADSAEYFQRGNITAALKQARSVGLAAWTIEDPTSAITHPKMFEFFKTKKELFYFHRAVESSHIIISETDLVKKKIMLPWVKCALLEECINPTGAQNVGCNFVRKPRFKYSGCHYYDMSALNVILGPVFEFDGRAYAAKDAIFGNLVEDRLAAKNATDPLHRSRLKL</sequence>
<feature type="transmembrane region" description="Helical" evidence="1">
    <location>
        <begin position="15"/>
        <end position="34"/>
    </location>
</feature>
<keyword evidence="3" id="KW-1185">Reference proteome</keyword>
<dbReference type="PANTHER" id="PTHR31389">
    <property type="entry name" value="LD39211P"/>
    <property type="match status" value="1"/>
</dbReference>
<keyword evidence="1" id="KW-0812">Transmembrane</keyword>
<dbReference type="PANTHER" id="PTHR31389:SF4">
    <property type="entry name" value="LD39211P"/>
    <property type="match status" value="1"/>
</dbReference>
<evidence type="ECO:0000313" key="3">
    <source>
        <dbReference type="Proteomes" id="UP001374579"/>
    </source>
</evidence>
<evidence type="ECO:0000256" key="1">
    <source>
        <dbReference type="SAM" id="Phobius"/>
    </source>
</evidence>
<dbReference type="EMBL" id="JBAMIC010000019">
    <property type="protein sequence ID" value="KAK7094018.1"/>
    <property type="molecule type" value="Genomic_DNA"/>
</dbReference>
<accession>A0AAN9AVH3</accession>
<dbReference type="Pfam" id="PF07801">
    <property type="entry name" value="DUF1647"/>
    <property type="match status" value="1"/>
</dbReference>
<organism evidence="2 3">
    <name type="scientific">Littorina saxatilis</name>
    <dbReference type="NCBI Taxonomy" id="31220"/>
    <lineage>
        <taxon>Eukaryota</taxon>
        <taxon>Metazoa</taxon>
        <taxon>Spiralia</taxon>
        <taxon>Lophotrochozoa</taxon>
        <taxon>Mollusca</taxon>
        <taxon>Gastropoda</taxon>
        <taxon>Caenogastropoda</taxon>
        <taxon>Littorinimorpha</taxon>
        <taxon>Littorinoidea</taxon>
        <taxon>Littorinidae</taxon>
        <taxon>Littorina</taxon>
    </lineage>
</organism>
<protein>
    <submittedName>
        <fullName evidence="2">Uncharacterized protein</fullName>
    </submittedName>
</protein>
<dbReference type="AlphaFoldDB" id="A0AAN9AVH3"/>
<dbReference type="Proteomes" id="UP001374579">
    <property type="component" value="Unassembled WGS sequence"/>
</dbReference>
<reference evidence="2 3" key="1">
    <citation type="submission" date="2024-02" db="EMBL/GenBank/DDBJ databases">
        <title>Chromosome-scale genome assembly of the rough periwinkle Littorina saxatilis.</title>
        <authorList>
            <person name="De Jode A."/>
            <person name="Faria R."/>
            <person name="Formenti G."/>
            <person name="Sims Y."/>
            <person name="Smith T.P."/>
            <person name="Tracey A."/>
            <person name="Wood J.M.D."/>
            <person name="Zagrodzka Z.B."/>
            <person name="Johannesson K."/>
            <person name="Butlin R.K."/>
            <person name="Leder E.H."/>
        </authorList>
    </citation>
    <scope>NUCLEOTIDE SEQUENCE [LARGE SCALE GENOMIC DNA]</scope>
    <source>
        <strain evidence="2">Snail1</strain>
        <tissue evidence="2">Muscle</tissue>
    </source>
</reference>
<evidence type="ECO:0000313" key="2">
    <source>
        <dbReference type="EMBL" id="KAK7094018.1"/>
    </source>
</evidence>
<proteinExistence type="predicted"/>
<keyword evidence="1" id="KW-0472">Membrane</keyword>